<gene>
    <name evidence="1" type="ORF">QG37_05923</name>
</gene>
<evidence type="ECO:0000313" key="1">
    <source>
        <dbReference type="EMBL" id="KND97531.1"/>
    </source>
</evidence>
<organism evidence="1 2">
    <name type="scientific">Candidozyma auris</name>
    <name type="common">Yeast</name>
    <name type="synonym">Candida auris</name>
    <dbReference type="NCBI Taxonomy" id="498019"/>
    <lineage>
        <taxon>Eukaryota</taxon>
        <taxon>Fungi</taxon>
        <taxon>Dikarya</taxon>
        <taxon>Ascomycota</taxon>
        <taxon>Saccharomycotina</taxon>
        <taxon>Pichiomycetes</taxon>
        <taxon>Metschnikowiaceae</taxon>
        <taxon>Candidozyma</taxon>
    </lineage>
</organism>
<proteinExistence type="predicted"/>
<accession>A0A0L0NTP3</accession>
<evidence type="ECO:0000313" key="2">
    <source>
        <dbReference type="Proteomes" id="UP000037122"/>
    </source>
</evidence>
<dbReference type="AlphaFoldDB" id="A0A0L0NTP3"/>
<sequence>MRATKATVFFEQRRKCGLAETVQSALLIMSMNDECLFNTYVGVDILIKQYEFQLTK</sequence>
<name>A0A0L0NTP3_CANAR</name>
<dbReference type="EMBL" id="LGST01000041">
    <property type="protein sequence ID" value="KND97531.1"/>
    <property type="molecule type" value="Genomic_DNA"/>
</dbReference>
<reference evidence="2" key="1">
    <citation type="journal article" date="2015" name="BMC Genomics">
        <title>Draft genome of a commonly misdiagnosed multidrug resistant pathogen Candida auris.</title>
        <authorList>
            <person name="Chatterjee S."/>
            <person name="Alampalli S.V."/>
            <person name="Nageshan R.K."/>
            <person name="Chettiar S.T."/>
            <person name="Joshi S."/>
            <person name="Tatu U.S."/>
        </authorList>
    </citation>
    <scope>NUCLEOTIDE SEQUENCE [LARGE SCALE GENOMIC DNA]</scope>
    <source>
        <strain evidence="2">6684</strain>
    </source>
</reference>
<protein>
    <submittedName>
        <fullName evidence="1">Uncharacterized protein</fullName>
    </submittedName>
</protein>
<comment type="caution">
    <text evidence="1">The sequence shown here is derived from an EMBL/GenBank/DDBJ whole genome shotgun (WGS) entry which is preliminary data.</text>
</comment>
<dbReference type="Proteomes" id="UP000037122">
    <property type="component" value="Unassembled WGS sequence"/>
</dbReference>
<dbReference type="VEuPathDB" id="FungiDB:QG37_05923"/>